<protein>
    <recommendedName>
        <fullName evidence="2">AMP-binding enzyme C-terminal domain-containing protein</fullName>
    </recommendedName>
</protein>
<evidence type="ECO:0000259" key="2">
    <source>
        <dbReference type="Pfam" id="PF13193"/>
    </source>
</evidence>
<dbReference type="AlphaFoldDB" id="A0A975LC28"/>
<dbReference type="GO" id="GO:0005829">
    <property type="term" value="C:cytosol"/>
    <property type="evidence" value="ECO:0007669"/>
    <property type="project" value="TreeGrafter"/>
</dbReference>
<evidence type="ECO:0000313" key="4">
    <source>
        <dbReference type="Proteomes" id="UP000682416"/>
    </source>
</evidence>
<keyword evidence="4" id="KW-1185">Reference proteome</keyword>
<proteinExistence type="predicted"/>
<gene>
    <name evidence="3" type="ORF">KGD82_02320</name>
</gene>
<organism evidence="3 4">
    <name type="scientific">Nocardiopsis eucommiae</name>
    <dbReference type="NCBI Taxonomy" id="2831970"/>
    <lineage>
        <taxon>Bacteria</taxon>
        <taxon>Bacillati</taxon>
        <taxon>Actinomycetota</taxon>
        <taxon>Actinomycetes</taxon>
        <taxon>Streptosporangiales</taxon>
        <taxon>Nocardiopsidaceae</taxon>
        <taxon>Nocardiopsis</taxon>
    </lineage>
</organism>
<dbReference type="Pfam" id="PF13193">
    <property type="entry name" value="AMP-binding_C"/>
    <property type="match status" value="1"/>
</dbReference>
<dbReference type="PANTHER" id="PTHR45527">
    <property type="entry name" value="NONRIBOSOMAL PEPTIDE SYNTHETASE"/>
    <property type="match status" value="1"/>
</dbReference>
<feature type="domain" description="AMP-binding enzyme C-terminal" evidence="2">
    <location>
        <begin position="37"/>
        <end position="76"/>
    </location>
</feature>
<dbReference type="PANTHER" id="PTHR45527:SF1">
    <property type="entry name" value="FATTY ACID SYNTHASE"/>
    <property type="match status" value="1"/>
</dbReference>
<reference evidence="3" key="1">
    <citation type="submission" date="2021-05" db="EMBL/GenBank/DDBJ databases">
        <authorList>
            <person name="Kaiqin L."/>
            <person name="Jian G."/>
        </authorList>
    </citation>
    <scope>NUCLEOTIDE SEQUENCE</scope>
    <source>
        <strain evidence="3">HDS5</strain>
    </source>
</reference>
<dbReference type="GO" id="GO:0031177">
    <property type="term" value="F:phosphopantetheine binding"/>
    <property type="evidence" value="ECO:0007669"/>
    <property type="project" value="TreeGrafter"/>
</dbReference>
<dbReference type="GO" id="GO:0044550">
    <property type="term" value="P:secondary metabolite biosynthetic process"/>
    <property type="evidence" value="ECO:0007669"/>
    <property type="project" value="TreeGrafter"/>
</dbReference>
<dbReference type="InterPro" id="IPR045851">
    <property type="entry name" value="AMP-bd_C_sf"/>
</dbReference>
<sequence>MYRTGDLVTRRSDGALRYVGRADGQVKVRGHRIELGEVEAVVAEHPDVAQAAVVLTRTRDGDARLAAFVTARPGGRPDTRGSATTRRAGFPPPCCPGW</sequence>
<dbReference type="Gene3D" id="3.30.300.30">
    <property type="match status" value="1"/>
</dbReference>
<evidence type="ECO:0000256" key="1">
    <source>
        <dbReference type="SAM" id="MobiDB-lite"/>
    </source>
</evidence>
<dbReference type="GO" id="GO:0043041">
    <property type="term" value="P:amino acid activation for nonribosomal peptide biosynthetic process"/>
    <property type="evidence" value="ECO:0007669"/>
    <property type="project" value="TreeGrafter"/>
</dbReference>
<dbReference type="EMBL" id="CP074402">
    <property type="protein sequence ID" value="QVJ03134.1"/>
    <property type="molecule type" value="Genomic_DNA"/>
</dbReference>
<dbReference type="Proteomes" id="UP000682416">
    <property type="component" value="Chromosome"/>
</dbReference>
<evidence type="ECO:0000313" key="3">
    <source>
        <dbReference type="EMBL" id="QVJ03134.1"/>
    </source>
</evidence>
<accession>A0A975LC28</accession>
<dbReference type="SUPFAM" id="SSF56801">
    <property type="entry name" value="Acetyl-CoA synthetase-like"/>
    <property type="match status" value="1"/>
</dbReference>
<feature type="region of interest" description="Disordered" evidence="1">
    <location>
        <begin position="71"/>
        <end position="98"/>
    </location>
</feature>
<name>A0A975LC28_9ACTN</name>
<dbReference type="InterPro" id="IPR025110">
    <property type="entry name" value="AMP-bd_C"/>
</dbReference>
<dbReference type="Gene3D" id="2.30.38.10">
    <property type="entry name" value="Luciferase, Domain 3"/>
    <property type="match status" value="1"/>
</dbReference>
<dbReference type="KEGG" id="nec:KGD82_02320"/>